<proteinExistence type="predicted"/>
<evidence type="ECO:0000313" key="9">
    <source>
        <dbReference type="Proteomes" id="UP000461768"/>
    </source>
</evidence>
<dbReference type="SUPFAM" id="SSF100950">
    <property type="entry name" value="NagB/RpiA/CoA transferase-like"/>
    <property type="match status" value="1"/>
</dbReference>
<keyword evidence="2" id="KW-0678">Repressor</keyword>
<dbReference type="InterPro" id="IPR036390">
    <property type="entry name" value="WH_DNA-bd_sf"/>
</dbReference>
<dbReference type="GO" id="GO:0003677">
    <property type="term" value="F:DNA binding"/>
    <property type="evidence" value="ECO:0007669"/>
    <property type="project" value="UniProtKB-KW"/>
</dbReference>
<reference evidence="8 9" key="2">
    <citation type="submission" date="2020-02" db="EMBL/GenBank/DDBJ databases">
        <title>Candidatus Galacturonibacter soehngenii shows hetero-acetogenic catabolism of galacturonic acid but lacks a canonical carbon monoxide dehydrogenase/acetyl-CoA synthase complex.</title>
        <authorList>
            <person name="Diender M."/>
            <person name="Stouten G.R."/>
            <person name="Petersen J.F."/>
            <person name="Nielsen P.H."/>
            <person name="Dueholm M.S."/>
            <person name="Pronk J.T."/>
            <person name="Van Loosdrecht M.C.M."/>
        </authorList>
    </citation>
    <scope>NUCLEOTIDE SEQUENCE [LARGE SCALE GENOMIC DNA]</scope>
    <source>
        <strain evidence="8">GalUA</strain>
    </source>
</reference>
<protein>
    <recommendedName>
        <fullName evidence="1">Lactose phosphotransferase system repressor</fullName>
    </recommendedName>
</protein>
<dbReference type="InterPro" id="IPR014036">
    <property type="entry name" value="DeoR-like_C"/>
</dbReference>
<dbReference type="GO" id="GO:0003700">
    <property type="term" value="F:DNA-binding transcription factor activity"/>
    <property type="evidence" value="ECO:0007669"/>
    <property type="project" value="InterPro"/>
</dbReference>
<dbReference type="InterPro" id="IPR001034">
    <property type="entry name" value="DeoR_HTH"/>
</dbReference>
<reference evidence="8 9" key="1">
    <citation type="submission" date="2019-09" db="EMBL/GenBank/DDBJ databases">
        <authorList>
            <person name="Valk L.C."/>
        </authorList>
    </citation>
    <scope>NUCLEOTIDE SEQUENCE [LARGE SCALE GENOMIC DNA]</scope>
    <source>
        <strain evidence="8">GalUA</strain>
    </source>
</reference>
<dbReference type="SMART" id="SM01134">
    <property type="entry name" value="DeoRC"/>
    <property type="match status" value="1"/>
</dbReference>
<name>A0A7V7UBB2_9FIRM</name>
<keyword evidence="4" id="KW-0238">DNA-binding</keyword>
<dbReference type="OrthoDB" id="9797223at2"/>
<dbReference type="SMART" id="SM00420">
    <property type="entry name" value="HTH_DEOR"/>
    <property type="match status" value="1"/>
</dbReference>
<dbReference type="RefSeq" id="WP_151144533.1">
    <property type="nucleotide sequence ID" value="NZ_WAGX01000005.1"/>
</dbReference>
<dbReference type="EMBL" id="WAGX01000005">
    <property type="protein sequence ID" value="KAB1437928.1"/>
    <property type="molecule type" value="Genomic_DNA"/>
</dbReference>
<evidence type="ECO:0000256" key="6">
    <source>
        <dbReference type="ARBA" id="ARBA00024937"/>
    </source>
</evidence>
<dbReference type="AlphaFoldDB" id="A0A7V7UBB2"/>
<dbReference type="PRINTS" id="PR00037">
    <property type="entry name" value="HTHLACR"/>
</dbReference>
<gene>
    <name evidence="8" type="ORF">F7O84_10100</name>
</gene>
<dbReference type="SUPFAM" id="SSF46785">
    <property type="entry name" value="Winged helix' DNA-binding domain"/>
    <property type="match status" value="1"/>
</dbReference>
<comment type="function">
    <text evidence="6">Repressor of the lactose catabolism operon. Galactose-6-phosphate is the inducer.</text>
</comment>
<dbReference type="PANTHER" id="PTHR30363:SF4">
    <property type="entry name" value="GLYCEROL-3-PHOSPHATE REGULON REPRESSOR"/>
    <property type="match status" value="1"/>
</dbReference>
<keyword evidence="5" id="KW-0804">Transcription</keyword>
<dbReference type="PROSITE" id="PS51000">
    <property type="entry name" value="HTH_DEOR_2"/>
    <property type="match status" value="1"/>
</dbReference>
<dbReference type="Gene3D" id="3.40.50.1360">
    <property type="match status" value="1"/>
</dbReference>
<dbReference type="Gene3D" id="1.10.10.10">
    <property type="entry name" value="Winged helix-like DNA-binding domain superfamily/Winged helix DNA-binding domain"/>
    <property type="match status" value="1"/>
</dbReference>
<accession>A0A7V7UBB2</accession>
<evidence type="ECO:0000256" key="3">
    <source>
        <dbReference type="ARBA" id="ARBA00023015"/>
    </source>
</evidence>
<evidence type="ECO:0000256" key="1">
    <source>
        <dbReference type="ARBA" id="ARBA00021390"/>
    </source>
</evidence>
<keyword evidence="9" id="KW-1185">Reference proteome</keyword>
<organism evidence="8 9">
    <name type="scientific">Candidatus Galacturonatibacter soehngenii</name>
    <dbReference type="NCBI Taxonomy" id="2307010"/>
    <lineage>
        <taxon>Bacteria</taxon>
        <taxon>Bacillati</taxon>
        <taxon>Bacillota</taxon>
        <taxon>Clostridia</taxon>
        <taxon>Lachnospirales</taxon>
        <taxon>Lachnospiraceae</taxon>
        <taxon>Candidatus Galacturonatibacter</taxon>
    </lineage>
</organism>
<dbReference type="Proteomes" id="UP000461768">
    <property type="component" value="Unassembled WGS sequence"/>
</dbReference>
<dbReference type="Pfam" id="PF00455">
    <property type="entry name" value="DeoRC"/>
    <property type="match status" value="1"/>
</dbReference>
<evidence type="ECO:0000259" key="7">
    <source>
        <dbReference type="PROSITE" id="PS51000"/>
    </source>
</evidence>
<evidence type="ECO:0000256" key="5">
    <source>
        <dbReference type="ARBA" id="ARBA00023163"/>
    </source>
</evidence>
<dbReference type="InterPro" id="IPR036388">
    <property type="entry name" value="WH-like_DNA-bd_sf"/>
</dbReference>
<evidence type="ECO:0000256" key="2">
    <source>
        <dbReference type="ARBA" id="ARBA00022491"/>
    </source>
</evidence>
<sequence>MNERHAQLIEYVSLHEKVEVNELARHLSTSQVTIRKDLDYLSQRGILKRERGYALLNDPNNINYRMAFHYEIKKKIAAYAVNLVEDGESVIIEAGSTCALFAEELVKAKKDITIITNSLHIANYVKDLNDVNIVLLGGIYQKKWQALVGTMTKACIKGFTVDKIFVGTDGYTRQHGFMGNDLIRLETLKTMIESAKNTIVLAESEKFQKNATVSYLNLKDVACIITDSGIQKDELEYIKSQGVNITTV</sequence>
<dbReference type="InterPro" id="IPR018356">
    <property type="entry name" value="Tscrpt_reg_HTH_DeoR_CS"/>
</dbReference>
<comment type="caution">
    <text evidence="8">The sequence shown here is derived from an EMBL/GenBank/DDBJ whole genome shotgun (WGS) entry which is preliminary data.</text>
</comment>
<keyword evidence="3" id="KW-0805">Transcription regulation</keyword>
<dbReference type="InterPro" id="IPR050313">
    <property type="entry name" value="Carb_Metab_HTH_regulators"/>
</dbReference>
<dbReference type="PROSITE" id="PS00894">
    <property type="entry name" value="HTH_DEOR_1"/>
    <property type="match status" value="1"/>
</dbReference>
<dbReference type="Pfam" id="PF08220">
    <property type="entry name" value="HTH_DeoR"/>
    <property type="match status" value="1"/>
</dbReference>
<dbReference type="PANTHER" id="PTHR30363">
    <property type="entry name" value="HTH-TYPE TRANSCRIPTIONAL REGULATOR SRLR-RELATED"/>
    <property type="match status" value="1"/>
</dbReference>
<evidence type="ECO:0000313" key="8">
    <source>
        <dbReference type="EMBL" id="KAB1437928.1"/>
    </source>
</evidence>
<evidence type="ECO:0000256" key="4">
    <source>
        <dbReference type="ARBA" id="ARBA00023125"/>
    </source>
</evidence>
<feature type="domain" description="HTH deoR-type" evidence="7">
    <location>
        <begin position="1"/>
        <end position="56"/>
    </location>
</feature>
<dbReference type="InterPro" id="IPR037171">
    <property type="entry name" value="NagB/RpiA_transferase-like"/>
</dbReference>